<organism evidence="3 4">
    <name type="scientific">Enterococcus dispar ATCC 51266</name>
    <dbReference type="NCBI Taxonomy" id="1139219"/>
    <lineage>
        <taxon>Bacteria</taxon>
        <taxon>Bacillati</taxon>
        <taxon>Bacillota</taxon>
        <taxon>Bacilli</taxon>
        <taxon>Lactobacillales</taxon>
        <taxon>Enterococcaceae</taxon>
        <taxon>Enterococcus</taxon>
    </lineage>
</organism>
<dbReference type="EMBL" id="AHYR01000011">
    <property type="protein sequence ID" value="EOT39217.1"/>
    <property type="molecule type" value="Genomic_DNA"/>
</dbReference>
<name>S1NL20_9ENTE</name>
<evidence type="ECO:0000313" key="4">
    <source>
        <dbReference type="Proteomes" id="UP000014127"/>
    </source>
</evidence>
<keyword evidence="4" id="KW-1185">Reference proteome</keyword>
<feature type="chain" id="PRO_5004495347" description="Gram-positive cocci surface proteins LPxTG domain-containing protein" evidence="2">
    <location>
        <begin position="24"/>
        <end position="117"/>
    </location>
</feature>
<dbReference type="OrthoDB" id="2194361at2"/>
<evidence type="ECO:0000256" key="1">
    <source>
        <dbReference type="SAM" id="Phobius"/>
    </source>
</evidence>
<keyword evidence="1" id="KW-1133">Transmembrane helix</keyword>
<keyword evidence="1" id="KW-0812">Transmembrane</keyword>
<feature type="signal peptide" evidence="2">
    <location>
        <begin position="1"/>
        <end position="23"/>
    </location>
</feature>
<dbReference type="eggNOG" id="ENOG5032F94">
    <property type="taxonomic scope" value="Bacteria"/>
</dbReference>
<gene>
    <name evidence="3" type="ORF">OMK_02213</name>
</gene>
<accession>S1NL20</accession>
<sequence>MKKILISGVITIWWLFTAVPVFATAGNYDSNTATSFYGQYEYQDQNPKDAKEGTNLTPGNPTPNYASSLPAYKGQEVIIPLTGDISYHLTSGIGISMLLLIFFKLKGGGNTEKFSNY</sequence>
<keyword evidence="1" id="KW-0472">Membrane</keyword>
<evidence type="ECO:0000313" key="3">
    <source>
        <dbReference type="EMBL" id="EOT39217.1"/>
    </source>
</evidence>
<dbReference type="AlphaFoldDB" id="S1NL20"/>
<dbReference type="PATRIC" id="fig|1139219.3.peg.2155"/>
<dbReference type="Proteomes" id="UP000014127">
    <property type="component" value="Unassembled WGS sequence"/>
</dbReference>
<dbReference type="HOGENOM" id="CLU_2081129_0_0_9"/>
<proteinExistence type="predicted"/>
<protein>
    <recommendedName>
        <fullName evidence="5">Gram-positive cocci surface proteins LPxTG domain-containing protein</fullName>
    </recommendedName>
</protein>
<evidence type="ECO:0008006" key="5">
    <source>
        <dbReference type="Google" id="ProtNLM"/>
    </source>
</evidence>
<evidence type="ECO:0000256" key="2">
    <source>
        <dbReference type="SAM" id="SignalP"/>
    </source>
</evidence>
<keyword evidence="2" id="KW-0732">Signal</keyword>
<feature type="transmembrane region" description="Helical" evidence="1">
    <location>
        <begin position="85"/>
        <end position="103"/>
    </location>
</feature>
<reference evidence="3 4" key="1">
    <citation type="submission" date="2013-03" db="EMBL/GenBank/DDBJ databases">
        <title>The Genome Sequence of Enterococcus dispar ATCC_51266 (Illumina only assembly).</title>
        <authorList>
            <consortium name="The Broad Institute Genomics Platform"/>
            <consortium name="The Broad Institute Genome Sequencing Center for Infectious Disease"/>
            <person name="Earl A."/>
            <person name="Russ C."/>
            <person name="Gilmore M."/>
            <person name="Surin D."/>
            <person name="Walker B."/>
            <person name="Young S."/>
            <person name="Zeng Q."/>
            <person name="Gargeya S."/>
            <person name="Fitzgerald M."/>
            <person name="Haas B."/>
            <person name="Abouelleil A."/>
            <person name="Allen A.W."/>
            <person name="Alvarado L."/>
            <person name="Arachchi H.M."/>
            <person name="Berlin A.M."/>
            <person name="Chapman S.B."/>
            <person name="Gainer-Dewar J."/>
            <person name="Goldberg J."/>
            <person name="Griggs A."/>
            <person name="Gujja S."/>
            <person name="Hansen M."/>
            <person name="Howarth C."/>
            <person name="Imamovic A."/>
            <person name="Ireland A."/>
            <person name="Larimer J."/>
            <person name="McCowan C."/>
            <person name="Murphy C."/>
            <person name="Pearson M."/>
            <person name="Poon T.W."/>
            <person name="Priest M."/>
            <person name="Roberts A."/>
            <person name="Saif S."/>
            <person name="Shea T."/>
            <person name="Sisk P."/>
            <person name="Sykes S."/>
            <person name="Wortman J."/>
            <person name="Nusbaum C."/>
            <person name="Birren B."/>
        </authorList>
    </citation>
    <scope>NUCLEOTIDE SEQUENCE [LARGE SCALE GENOMIC DNA]</scope>
    <source>
        <strain evidence="3 4">ATCC 51266</strain>
    </source>
</reference>
<dbReference type="STRING" id="44009.RV01_GL000396"/>
<comment type="caution">
    <text evidence="3">The sequence shown here is derived from an EMBL/GenBank/DDBJ whole genome shotgun (WGS) entry which is preliminary data.</text>
</comment>
<dbReference type="RefSeq" id="WP_016173340.1">
    <property type="nucleotide sequence ID" value="NZ_ASWK01000001.1"/>
</dbReference>